<protein>
    <submittedName>
        <fullName evidence="1">Putative terminase</fullName>
    </submittedName>
</protein>
<name>A0A6M3IY10_9ZZZZ</name>
<dbReference type="Gene3D" id="3.40.50.300">
    <property type="entry name" value="P-loop containing nucleotide triphosphate hydrolases"/>
    <property type="match status" value="1"/>
</dbReference>
<dbReference type="InterPro" id="IPR027417">
    <property type="entry name" value="P-loop_NTPase"/>
</dbReference>
<organism evidence="1">
    <name type="scientific">viral metagenome</name>
    <dbReference type="NCBI Taxonomy" id="1070528"/>
    <lineage>
        <taxon>unclassified sequences</taxon>
        <taxon>metagenomes</taxon>
        <taxon>organismal metagenomes</taxon>
    </lineage>
</organism>
<reference evidence="1" key="1">
    <citation type="submission" date="2020-03" db="EMBL/GenBank/DDBJ databases">
        <title>The deep terrestrial virosphere.</title>
        <authorList>
            <person name="Holmfeldt K."/>
            <person name="Nilsson E."/>
            <person name="Simone D."/>
            <person name="Lopez-Fernandez M."/>
            <person name="Wu X."/>
            <person name="de Brujin I."/>
            <person name="Lundin D."/>
            <person name="Andersson A."/>
            <person name="Bertilsson S."/>
            <person name="Dopson M."/>
        </authorList>
    </citation>
    <scope>NUCLEOTIDE SEQUENCE</scope>
    <source>
        <strain evidence="1">MM415B00931</strain>
    </source>
</reference>
<dbReference type="AlphaFoldDB" id="A0A6M3IY10"/>
<evidence type="ECO:0000313" key="1">
    <source>
        <dbReference type="EMBL" id="QJA61492.1"/>
    </source>
</evidence>
<gene>
    <name evidence="1" type="ORF">MM415B00931_0013</name>
</gene>
<sequence>MNNLLLDKSKPDILTDKEIFEAEKIIAQKDPFFLVENEYLTIKTKAGELQRFKLNSVQRIILNKIKELNKLGKPIRLWILKARQAGVSTLTQAIFYAFTSQREGINSTVISHDLDSSNYLFEMQKLFNEKLDAHLRPQIKHSNEKKLEFDKIHSQILIDTADNKKAGRSFTFRFVHLSEVSRYPALRELLLGINQSVPNLPGTMVIGETTANGMNEFYDEWVRCVDGQSDRETLFVPWFQVEEYTMILQDGNMYPVESIEFITPSEKEKFLIEEGQIKIRYGLTTEQLNWRRWCIVNNCNRSLGQFHQEFPINWEEAFLSTGNLFFDREALKLQIIRKPFVVGNIVKEEGVYKFREDPVGLFKIYELPKQGEQYVIGADAAEGLEHGDKSAGIVVNKRNNKTSCVYNHNIPPERFAEDLIKMGNYYSEAMIACENKGYGYSVNQDIYKRYGKVYRRTRTKKGFNEPTMELGWNTNGTTRPQMLAQLAEEILEGSTDLLDKDLIHQCWTFINNVKRGQPEAEKGKCDDLVMARAIVSQIRIEHPYKQRITVNRKKRFRGLSGY</sequence>
<dbReference type="EMBL" id="MT141443">
    <property type="protein sequence ID" value="QJA61492.1"/>
    <property type="molecule type" value="Genomic_DNA"/>
</dbReference>
<dbReference type="Gene3D" id="3.30.420.240">
    <property type="match status" value="1"/>
</dbReference>
<proteinExistence type="predicted"/>
<accession>A0A6M3IY10</accession>